<evidence type="ECO:0000259" key="1">
    <source>
        <dbReference type="Pfam" id="PF00144"/>
    </source>
</evidence>
<proteinExistence type="predicted"/>
<reference evidence="3" key="1">
    <citation type="submission" date="2017-02" db="EMBL/GenBank/DDBJ databases">
        <authorList>
            <person name="Varghese N."/>
            <person name="Submissions S."/>
        </authorList>
    </citation>
    <scope>NUCLEOTIDE SEQUENCE [LARGE SCALE GENOMIC DNA]</scope>
    <source>
        <strain evidence="3">ATCC 700200</strain>
    </source>
</reference>
<dbReference type="RefSeq" id="WP_078811578.1">
    <property type="nucleotide sequence ID" value="NZ_FUYE01000001.1"/>
</dbReference>
<accession>A0A1T4WIV9</accession>
<dbReference type="EMBL" id="FUYE01000001">
    <property type="protein sequence ID" value="SKA77274.1"/>
    <property type="molecule type" value="Genomic_DNA"/>
</dbReference>
<name>A0A1T4WIV9_9BACT</name>
<dbReference type="PANTHER" id="PTHR43319:SF3">
    <property type="entry name" value="BETA-LACTAMASE-RELATED DOMAIN-CONTAINING PROTEIN"/>
    <property type="match status" value="1"/>
</dbReference>
<evidence type="ECO:0000313" key="2">
    <source>
        <dbReference type="EMBL" id="SKA77274.1"/>
    </source>
</evidence>
<gene>
    <name evidence="2" type="ORF">SAMN02745166_00356</name>
</gene>
<dbReference type="AlphaFoldDB" id="A0A1T4WIV9"/>
<organism evidence="2 3">
    <name type="scientific">Prosthecobacter debontii</name>
    <dbReference type="NCBI Taxonomy" id="48467"/>
    <lineage>
        <taxon>Bacteria</taxon>
        <taxon>Pseudomonadati</taxon>
        <taxon>Verrucomicrobiota</taxon>
        <taxon>Verrucomicrobiia</taxon>
        <taxon>Verrucomicrobiales</taxon>
        <taxon>Verrucomicrobiaceae</taxon>
        <taxon>Prosthecobacter</taxon>
    </lineage>
</organism>
<dbReference type="InterPro" id="IPR012338">
    <property type="entry name" value="Beta-lactam/transpept-like"/>
</dbReference>
<dbReference type="InterPro" id="IPR052907">
    <property type="entry name" value="Beta-lactamase/esterase"/>
</dbReference>
<dbReference type="SUPFAM" id="SSF56601">
    <property type="entry name" value="beta-lactamase/transpeptidase-like"/>
    <property type="match status" value="1"/>
</dbReference>
<dbReference type="Pfam" id="PF00144">
    <property type="entry name" value="Beta-lactamase"/>
    <property type="match status" value="1"/>
</dbReference>
<keyword evidence="3" id="KW-1185">Reference proteome</keyword>
<evidence type="ECO:0000313" key="3">
    <source>
        <dbReference type="Proteomes" id="UP000190774"/>
    </source>
</evidence>
<dbReference type="OrthoDB" id="9770183at2"/>
<dbReference type="STRING" id="48467.SAMN02745166_00356"/>
<dbReference type="InterPro" id="IPR001466">
    <property type="entry name" value="Beta-lactam-related"/>
</dbReference>
<feature type="domain" description="Beta-lactamase-related" evidence="1">
    <location>
        <begin position="17"/>
        <end position="371"/>
    </location>
</feature>
<protein>
    <submittedName>
        <fullName evidence="2">CubicO group peptidase, beta-lactamase class C family</fullName>
    </submittedName>
</protein>
<dbReference type="PANTHER" id="PTHR43319">
    <property type="entry name" value="BETA-LACTAMASE-RELATED"/>
    <property type="match status" value="1"/>
</dbReference>
<dbReference type="Proteomes" id="UP000190774">
    <property type="component" value="Unassembled WGS sequence"/>
</dbReference>
<sequence>MPSISLTAHQAVTSWFEENFRSRGELGASVSIWQHGVEVLSLSHGWCDRQCTRPWDAETLAPVFSATKAPAALCCLMALEEANLPLDCPVAEVWPEFVGGGKSTMHFAHLLSHTAGLCALDERVPIFNYEEVIAALEKQVPLWEPGTRQGYHARTFGFLMDEVVRRITGVDSLGEYFRETLGSPLGLDFWIGLPSAQWERVSPMYPGKLSIANSDQPFLKAFNTSGSLTQRTFTSPLGVNAVSEYNQSSFWSHGYASMGGVGSARGLGKFYAMLAQGGTWNGVRYVSESILRQFSHTLSQEDDSVLITPIAFAAGVMQDPLDPDPRTDGGKMRQHYGPSLTAYGHPGAGGCLAFADPENGISLAYVMNQMEVGALPGPKVLGMVESLYGM</sequence>
<dbReference type="Gene3D" id="3.40.710.10">
    <property type="entry name" value="DD-peptidase/beta-lactamase superfamily"/>
    <property type="match status" value="1"/>
</dbReference>